<dbReference type="GO" id="GO:0005737">
    <property type="term" value="C:cytoplasm"/>
    <property type="evidence" value="ECO:0007669"/>
    <property type="project" value="UniProtKB-SubCell"/>
</dbReference>
<evidence type="ECO:0000256" key="6">
    <source>
        <dbReference type="SAM" id="MobiDB-lite"/>
    </source>
</evidence>
<proteinExistence type="inferred from homology"/>
<sequence length="209" mass="22651">MQPSLLAGRCPSASVTAACVPSQLGSGSLGQRLSQITSSLYISNGVAISNKLKLSSSQITTVFNVSMEVENTLYEDIRYVQVPVTDALISCPCYFEGPIAECSHRVEVKQGPRLCFVPPPPSTWHLWRPKSHTTNSHKQFQLFGKNTAHMVSSSMGVIPGAYKKEVGLMAAKRRAILASACPRGQRCKSAVGPTPRSELEHSTFVDTEN</sequence>
<keyword evidence="3" id="KW-0963">Cytoplasm</keyword>
<comment type="caution">
    <text evidence="7">The sequence shown here is derived from an EMBL/GenBank/DDBJ whole genome shotgun (WGS) entry which is preliminary data.</text>
</comment>
<dbReference type="GO" id="GO:0017017">
    <property type="term" value="F:MAP kinase tyrosine/serine/threonine phosphatase activity"/>
    <property type="evidence" value="ECO:0007669"/>
    <property type="project" value="InterPro"/>
</dbReference>
<dbReference type="PRINTS" id="PR01910">
    <property type="entry name" value="ADSPHPHTASEB"/>
</dbReference>
<comment type="similarity">
    <text evidence="2">Belongs to the protein-tyrosine phosphatase family. Non-receptor class dual specificity subfamily.</text>
</comment>
<keyword evidence="8" id="KW-1185">Reference proteome</keyword>
<name>A0A811ZR27_NYCPR</name>
<dbReference type="InterPro" id="IPR029021">
    <property type="entry name" value="Prot-tyrosine_phosphatase-like"/>
</dbReference>
<accession>A0A811ZR27</accession>
<reference evidence="7" key="1">
    <citation type="submission" date="2020-12" db="EMBL/GenBank/DDBJ databases">
        <authorList>
            <consortium name="Molecular Ecology Group"/>
        </authorList>
    </citation>
    <scope>NUCLEOTIDE SEQUENCE</scope>
    <source>
        <strain evidence="7">TBG_1078</strain>
    </source>
</reference>
<evidence type="ECO:0000256" key="4">
    <source>
        <dbReference type="ARBA" id="ARBA00047761"/>
    </source>
</evidence>
<evidence type="ECO:0000256" key="2">
    <source>
        <dbReference type="ARBA" id="ARBA00008601"/>
    </source>
</evidence>
<protein>
    <submittedName>
        <fullName evidence="7">(raccoon dog) hypothetical protein</fullName>
    </submittedName>
</protein>
<evidence type="ECO:0000256" key="5">
    <source>
        <dbReference type="ARBA" id="ARBA00048336"/>
    </source>
</evidence>
<comment type="catalytic activity">
    <reaction evidence="4">
        <text>O-phospho-L-seryl-[protein] + H2O = L-seryl-[protein] + phosphate</text>
        <dbReference type="Rhea" id="RHEA:20629"/>
        <dbReference type="Rhea" id="RHEA-COMP:9863"/>
        <dbReference type="Rhea" id="RHEA-COMP:11604"/>
        <dbReference type="ChEBI" id="CHEBI:15377"/>
        <dbReference type="ChEBI" id="CHEBI:29999"/>
        <dbReference type="ChEBI" id="CHEBI:43474"/>
        <dbReference type="ChEBI" id="CHEBI:83421"/>
        <dbReference type="EC" id="3.1.3.16"/>
    </reaction>
</comment>
<gene>
    <name evidence="7" type="ORF">NYPRO_LOCUS23899</name>
</gene>
<dbReference type="Proteomes" id="UP000645828">
    <property type="component" value="Unassembled WGS sequence"/>
</dbReference>
<evidence type="ECO:0000313" key="7">
    <source>
        <dbReference type="EMBL" id="CAD7691105.1"/>
    </source>
</evidence>
<comment type="subcellular location">
    <subcellularLocation>
        <location evidence="1">Cytoplasm</location>
    </subcellularLocation>
</comment>
<dbReference type="GO" id="GO:0004722">
    <property type="term" value="F:protein serine/threonine phosphatase activity"/>
    <property type="evidence" value="ECO:0007669"/>
    <property type="project" value="UniProtKB-EC"/>
</dbReference>
<dbReference type="PANTHER" id="PTHR46495:SF2">
    <property type="entry name" value="DUAL SPECIFICITY PROTEIN PHOSPHATASE 18"/>
    <property type="match status" value="1"/>
</dbReference>
<evidence type="ECO:0000256" key="3">
    <source>
        <dbReference type="ARBA" id="ARBA00022490"/>
    </source>
</evidence>
<dbReference type="InterPro" id="IPR020420">
    <property type="entry name" value="Atypical_DUSP_subfamB"/>
</dbReference>
<dbReference type="EMBL" id="CAJHUB010000773">
    <property type="protein sequence ID" value="CAD7691105.1"/>
    <property type="molecule type" value="Genomic_DNA"/>
</dbReference>
<dbReference type="GO" id="GO:0004725">
    <property type="term" value="F:protein tyrosine phosphatase activity"/>
    <property type="evidence" value="ECO:0007669"/>
    <property type="project" value="TreeGrafter"/>
</dbReference>
<dbReference type="PANTHER" id="PTHR46495">
    <property type="entry name" value="DUAL SPECIFICITY PROTEIN PHOSPHATASE 21"/>
    <property type="match status" value="1"/>
</dbReference>
<comment type="catalytic activity">
    <reaction evidence="5">
        <text>O-phospho-L-threonyl-[protein] + H2O = L-threonyl-[protein] + phosphate</text>
        <dbReference type="Rhea" id="RHEA:47004"/>
        <dbReference type="Rhea" id="RHEA-COMP:11060"/>
        <dbReference type="Rhea" id="RHEA-COMP:11605"/>
        <dbReference type="ChEBI" id="CHEBI:15377"/>
        <dbReference type="ChEBI" id="CHEBI:30013"/>
        <dbReference type="ChEBI" id="CHEBI:43474"/>
        <dbReference type="ChEBI" id="CHEBI:61977"/>
        <dbReference type="EC" id="3.1.3.16"/>
    </reaction>
</comment>
<evidence type="ECO:0000313" key="8">
    <source>
        <dbReference type="Proteomes" id="UP000645828"/>
    </source>
</evidence>
<feature type="region of interest" description="Disordered" evidence="6">
    <location>
        <begin position="189"/>
        <end position="209"/>
    </location>
</feature>
<organism evidence="7 8">
    <name type="scientific">Nyctereutes procyonoides</name>
    <name type="common">Raccoon dog</name>
    <name type="synonym">Canis procyonoides</name>
    <dbReference type="NCBI Taxonomy" id="34880"/>
    <lineage>
        <taxon>Eukaryota</taxon>
        <taxon>Metazoa</taxon>
        <taxon>Chordata</taxon>
        <taxon>Craniata</taxon>
        <taxon>Vertebrata</taxon>
        <taxon>Euteleostomi</taxon>
        <taxon>Mammalia</taxon>
        <taxon>Eutheria</taxon>
        <taxon>Laurasiatheria</taxon>
        <taxon>Carnivora</taxon>
        <taxon>Caniformia</taxon>
        <taxon>Canidae</taxon>
        <taxon>Nyctereutes</taxon>
    </lineage>
</organism>
<evidence type="ECO:0000256" key="1">
    <source>
        <dbReference type="ARBA" id="ARBA00004496"/>
    </source>
</evidence>
<dbReference type="Gene3D" id="3.90.190.10">
    <property type="entry name" value="Protein tyrosine phosphatase superfamily"/>
    <property type="match status" value="1"/>
</dbReference>
<dbReference type="AlphaFoldDB" id="A0A811ZR27"/>